<proteinExistence type="predicted"/>
<reference evidence="2" key="1">
    <citation type="submission" date="2017-02" db="UniProtKB">
        <authorList>
            <consortium name="WormBaseParasite"/>
        </authorList>
    </citation>
    <scope>IDENTIFICATION</scope>
</reference>
<evidence type="ECO:0000313" key="1">
    <source>
        <dbReference type="Proteomes" id="UP000036681"/>
    </source>
</evidence>
<dbReference type="Proteomes" id="UP000036681">
    <property type="component" value="Unplaced"/>
</dbReference>
<accession>A0A0M3I371</accession>
<keyword evidence="1" id="KW-1185">Reference proteome</keyword>
<sequence length="89" mass="10220">MSPEIPYKILYTSETGASNYYSISQKLKQHNAGERCNLQKTVFDEEIRNDERREGGGEWEEVEEGEDEITRLLLGKVIMLAEAGIRLDK</sequence>
<evidence type="ECO:0000313" key="2">
    <source>
        <dbReference type="WBParaSite" id="ALUE_0001105701-mRNA-1"/>
    </source>
</evidence>
<organism evidence="1 2">
    <name type="scientific">Ascaris lumbricoides</name>
    <name type="common">Giant roundworm</name>
    <dbReference type="NCBI Taxonomy" id="6252"/>
    <lineage>
        <taxon>Eukaryota</taxon>
        <taxon>Metazoa</taxon>
        <taxon>Ecdysozoa</taxon>
        <taxon>Nematoda</taxon>
        <taxon>Chromadorea</taxon>
        <taxon>Rhabditida</taxon>
        <taxon>Spirurina</taxon>
        <taxon>Ascaridomorpha</taxon>
        <taxon>Ascaridoidea</taxon>
        <taxon>Ascarididae</taxon>
        <taxon>Ascaris</taxon>
    </lineage>
</organism>
<dbReference type="AlphaFoldDB" id="A0A0M3I371"/>
<protein>
    <submittedName>
        <fullName evidence="2">GIY-YIG domain-containing protein</fullName>
    </submittedName>
</protein>
<dbReference type="WBParaSite" id="ALUE_0001105701-mRNA-1">
    <property type="protein sequence ID" value="ALUE_0001105701-mRNA-1"/>
    <property type="gene ID" value="ALUE_0001105701"/>
</dbReference>
<name>A0A0M3I371_ASCLU</name>